<dbReference type="EMBL" id="BAAABM010000045">
    <property type="protein sequence ID" value="GAA0351864.1"/>
    <property type="molecule type" value="Genomic_DNA"/>
</dbReference>
<name>A0ABP3GQI0_9ACTN</name>
<gene>
    <name evidence="1" type="ORF">GCM10010151_46860</name>
</gene>
<accession>A0ABP3GQI0</accession>
<evidence type="ECO:0000313" key="2">
    <source>
        <dbReference type="Proteomes" id="UP001501822"/>
    </source>
</evidence>
<organism evidence="1 2">
    <name type="scientific">Actinoallomurus spadix</name>
    <dbReference type="NCBI Taxonomy" id="79912"/>
    <lineage>
        <taxon>Bacteria</taxon>
        <taxon>Bacillati</taxon>
        <taxon>Actinomycetota</taxon>
        <taxon>Actinomycetes</taxon>
        <taxon>Streptosporangiales</taxon>
        <taxon>Thermomonosporaceae</taxon>
        <taxon>Actinoallomurus</taxon>
    </lineage>
</organism>
<protein>
    <recommendedName>
        <fullName evidence="3">Secreted protein</fullName>
    </recommendedName>
</protein>
<evidence type="ECO:0008006" key="3">
    <source>
        <dbReference type="Google" id="ProtNLM"/>
    </source>
</evidence>
<keyword evidence="2" id="KW-1185">Reference proteome</keyword>
<proteinExistence type="predicted"/>
<sequence>MAALLVMPAVAFAVLVTILYEDRLLPQSGSAPEPLADGEPAVGTASAVAAVAATEETATIPPPATSGVRLKGAVSLPRR</sequence>
<comment type="caution">
    <text evidence="1">The sequence shown here is derived from an EMBL/GenBank/DDBJ whole genome shotgun (WGS) entry which is preliminary data.</text>
</comment>
<dbReference type="Proteomes" id="UP001501822">
    <property type="component" value="Unassembled WGS sequence"/>
</dbReference>
<dbReference type="RefSeq" id="WP_252806415.1">
    <property type="nucleotide sequence ID" value="NZ_BAAABM010000045.1"/>
</dbReference>
<evidence type="ECO:0000313" key="1">
    <source>
        <dbReference type="EMBL" id="GAA0351864.1"/>
    </source>
</evidence>
<reference evidence="2" key="1">
    <citation type="journal article" date="2019" name="Int. J. Syst. Evol. Microbiol.">
        <title>The Global Catalogue of Microorganisms (GCM) 10K type strain sequencing project: providing services to taxonomists for standard genome sequencing and annotation.</title>
        <authorList>
            <consortium name="The Broad Institute Genomics Platform"/>
            <consortium name="The Broad Institute Genome Sequencing Center for Infectious Disease"/>
            <person name="Wu L."/>
            <person name="Ma J."/>
        </authorList>
    </citation>
    <scope>NUCLEOTIDE SEQUENCE [LARGE SCALE GENOMIC DNA]</scope>
    <source>
        <strain evidence="2">JCM 3146</strain>
    </source>
</reference>